<dbReference type="Pfam" id="PF18765">
    <property type="entry name" value="Polbeta"/>
    <property type="match status" value="1"/>
</dbReference>
<dbReference type="RefSeq" id="WP_181886839.1">
    <property type="nucleotide sequence ID" value="NZ_CP059472.1"/>
</dbReference>
<evidence type="ECO:0000313" key="4">
    <source>
        <dbReference type="Proteomes" id="UP000515349"/>
    </source>
</evidence>
<dbReference type="SUPFAM" id="SSF81301">
    <property type="entry name" value="Nucleotidyltransferase"/>
    <property type="match status" value="1"/>
</dbReference>
<gene>
    <name evidence="3" type="ORF">H1R16_09420</name>
    <name evidence="2" type="ORF">H2507_06020</name>
</gene>
<evidence type="ECO:0000313" key="5">
    <source>
        <dbReference type="Proteomes" id="UP000539710"/>
    </source>
</evidence>
<feature type="domain" description="Polymerase beta nucleotidyltransferase" evidence="1">
    <location>
        <begin position="3"/>
        <end position="82"/>
    </location>
</feature>
<proteinExistence type="predicted"/>
<dbReference type="InterPro" id="IPR043519">
    <property type="entry name" value="NT_sf"/>
</dbReference>
<reference evidence="5" key="3">
    <citation type="submission" date="2020-07" db="EMBL/GenBank/DDBJ databases">
        <title>Flavobacterium sp. xlx-214.</title>
        <authorList>
            <person name="Yang C."/>
        </authorList>
    </citation>
    <scope>NUCLEOTIDE SEQUENCE [LARGE SCALE GENOMIC DNA]</scope>
    <source>
        <strain evidence="5">CX-624</strain>
    </source>
</reference>
<evidence type="ECO:0000313" key="2">
    <source>
        <dbReference type="EMBL" id="MBA5246718.1"/>
    </source>
</evidence>
<reference evidence="2" key="4">
    <citation type="submission" date="2020-07" db="EMBL/GenBank/DDBJ databases">
        <authorList>
            <person name="Yang C."/>
        </authorList>
    </citation>
    <scope>NUCLEOTIDE SEQUENCE</scope>
    <source>
        <strain evidence="2">Cx-624</strain>
    </source>
</reference>
<dbReference type="Proteomes" id="UP000539710">
    <property type="component" value="Unassembled WGS sequence"/>
</dbReference>
<evidence type="ECO:0000259" key="1">
    <source>
        <dbReference type="Pfam" id="PF18765"/>
    </source>
</evidence>
<dbReference type="Proteomes" id="UP000515349">
    <property type="component" value="Chromosome"/>
</dbReference>
<dbReference type="Gene3D" id="3.30.460.10">
    <property type="entry name" value="Beta Polymerase, domain 2"/>
    <property type="match status" value="1"/>
</dbReference>
<reference evidence="3" key="1">
    <citation type="submission" date="2020-07" db="EMBL/GenBank/DDBJ databases">
        <title>Chryseobacterium sp. CX-624.</title>
        <authorList>
            <person name="Yang C."/>
        </authorList>
    </citation>
    <scope>NUCLEOTIDE SEQUENCE</scope>
    <source>
        <strain evidence="3">CX-624</strain>
    </source>
</reference>
<protein>
    <recommendedName>
        <fullName evidence="1">Polymerase beta nucleotidyltransferase domain-containing protein</fullName>
    </recommendedName>
</protein>
<dbReference type="InterPro" id="IPR041633">
    <property type="entry name" value="Polbeta"/>
</dbReference>
<keyword evidence="5" id="KW-1185">Reference proteome</keyword>
<dbReference type="EMBL" id="JACEUX010000002">
    <property type="protein sequence ID" value="MBA5246718.1"/>
    <property type="molecule type" value="Genomic_DNA"/>
</dbReference>
<dbReference type="KEGG" id="cbau:H1R16_09420"/>
<dbReference type="EMBL" id="CP059472">
    <property type="protein sequence ID" value="QMS97932.1"/>
    <property type="molecule type" value="Genomic_DNA"/>
</dbReference>
<sequence>MANRLQGKSEVIISFIFGSIAKGSKTPNDCDLFIVTILTPMMNNWDNFIDEINQLKTDFENEFNLKLNATIYTKKEFLEYSAFKERVLNRPMIEII</sequence>
<dbReference type="AlphaFoldDB" id="A0A7D7RJ04"/>
<name>A0A7D7RJ04_9FLAO</name>
<organism evidence="3 4">
    <name type="scientific">Marnyiella aurantia</name>
    <dbReference type="NCBI Taxonomy" id="2758037"/>
    <lineage>
        <taxon>Bacteria</taxon>
        <taxon>Pseudomonadati</taxon>
        <taxon>Bacteroidota</taxon>
        <taxon>Flavobacteriia</taxon>
        <taxon>Flavobacteriales</taxon>
        <taxon>Weeksellaceae</taxon>
        <taxon>Marnyiella</taxon>
    </lineage>
</organism>
<reference evidence="4" key="2">
    <citation type="submission" date="2020-07" db="EMBL/GenBank/DDBJ databases">
        <title>Chryseobacterium sp.cx-624.</title>
        <authorList>
            <person name="Yang C."/>
        </authorList>
    </citation>
    <scope>NUCLEOTIDE SEQUENCE [LARGE SCALE GENOMIC DNA]</scope>
    <source>
        <strain evidence="4">cx-624</strain>
    </source>
</reference>
<evidence type="ECO:0000313" key="3">
    <source>
        <dbReference type="EMBL" id="QMS97932.1"/>
    </source>
</evidence>
<accession>A0A7D7RJ04</accession>